<comment type="caution">
    <text evidence="1">The sequence shown here is derived from an EMBL/GenBank/DDBJ whole genome shotgun (WGS) entry which is preliminary data.</text>
</comment>
<reference evidence="1 2" key="1">
    <citation type="journal article" date="2015" name="Genome Announc.">
        <title>Expanding the biotechnology potential of lactobacilli through comparative genomics of 213 strains and associated genera.</title>
        <authorList>
            <person name="Sun Z."/>
            <person name="Harris H.M."/>
            <person name="McCann A."/>
            <person name="Guo C."/>
            <person name="Argimon S."/>
            <person name="Zhang W."/>
            <person name="Yang X."/>
            <person name="Jeffery I.B."/>
            <person name="Cooney J.C."/>
            <person name="Kagawa T.F."/>
            <person name="Liu W."/>
            <person name="Song Y."/>
            <person name="Salvetti E."/>
            <person name="Wrobel A."/>
            <person name="Rasinkangas P."/>
            <person name="Parkhill J."/>
            <person name="Rea M.C."/>
            <person name="O'Sullivan O."/>
            <person name="Ritari J."/>
            <person name="Douillard F.P."/>
            <person name="Paul Ross R."/>
            <person name="Yang R."/>
            <person name="Briner A.E."/>
            <person name="Felis G.E."/>
            <person name="de Vos W.M."/>
            <person name="Barrangou R."/>
            <person name="Klaenhammer T.R."/>
            <person name="Caufield P.W."/>
            <person name="Cui Y."/>
            <person name="Zhang H."/>
            <person name="O'Toole P.W."/>
        </authorList>
    </citation>
    <scope>NUCLEOTIDE SEQUENCE [LARGE SCALE GENOMIC DNA]</scope>
    <source>
        <strain evidence="1 2">DSM 19971</strain>
    </source>
</reference>
<dbReference type="Proteomes" id="UP000051155">
    <property type="component" value="Unassembled WGS sequence"/>
</dbReference>
<dbReference type="OrthoDB" id="9775346at2"/>
<protein>
    <submittedName>
        <fullName evidence="1">DNA alkylation repair protein</fullName>
    </submittedName>
</protein>
<accession>A0A0R1Q8L2</accession>
<dbReference type="PANTHER" id="PTHR34070:SF1">
    <property type="entry name" value="DNA ALKYLATION REPAIR PROTEIN"/>
    <property type="match status" value="1"/>
</dbReference>
<name>A0A0R1Q8L2_9LACO</name>
<dbReference type="PATRIC" id="fig|1423812.3.peg.290"/>
<dbReference type="CDD" id="cd07064">
    <property type="entry name" value="AlkD_like_1"/>
    <property type="match status" value="1"/>
</dbReference>
<gene>
    <name evidence="1" type="ORF">FD20_GL000288</name>
</gene>
<dbReference type="STRING" id="1423812.FD20_GL000288"/>
<dbReference type="PANTHER" id="PTHR34070">
    <property type="entry name" value="ARMADILLO-TYPE FOLD"/>
    <property type="match status" value="1"/>
</dbReference>
<evidence type="ECO:0000313" key="2">
    <source>
        <dbReference type="Proteomes" id="UP000051155"/>
    </source>
</evidence>
<dbReference type="Gene3D" id="1.25.40.290">
    <property type="entry name" value="ARM repeat domains"/>
    <property type="match status" value="1"/>
</dbReference>
<organism evidence="1 2">
    <name type="scientific">Liquorilactobacillus uvarum DSM 19971</name>
    <dbReference type="NCBI Taxonomy" id="1423812"/>
    <lineage>
        <taxon>Bacteria</taxon>
        <taxon>Bacillati</taxon>
        <taxon>Bacillota</taxon>
        <taxon>Bacilli</taxon>
        <taxon>Lactobacillales</taxon>
        <taxon>Lactobacillaceae</taxon>
        <taxon>Liquorilactobacillus</taxon>
    </lineage>
</organism>
<dbReference type="InterPro" id="IPR014825">
    <property type="entry name" value="DNA_alkylation"/>
</dbReference>
<dbReference type="SUPFAM" id="SSF48371">
    <property type="entry name" value="ARM repeat"/>
    <property type="match status" value="1"/>
</dbReference>
<dbReference type="InterPro" id="IPR016024">
    <property type="entry name" value="ARM-type_fold"/>
</dbReference>
<sequence>MQKITGFKLTGTAEFKEPMAVYMKNKFPFVGVKTPARKQQSKELIKLSRKLPLKELLKTVNELYQRAEREYQYVAIDIGFENVKRFSFVEIQALTQFVMQKSWWDSVDAWRKVFGKYVQLHPSEKRQVFGLFYKHENFWMRRISILLQLLEKKTLNKELLMEAILYDQTTDEFFIQKAIGWALRNYSKYNPLWVKSFIAAHSLSKLAVREASVYLG</sequence>
<dbReference type="AlphaFoldDB" id="A0A0R1Q8L2"/>
<dbReference type="Pfam" id="PF08713">
    <property type="entry name" value="DNA_alkylation"/>
    <property type="match status" value="1"/>
</dbReference>
<proteinExistence type="predicted"/>
<dbReference type="EMBL" id="AZEG01000010">
    <property type="protein sequence ID" value="KRL37611.1"/>
    <property type="molecule type" value="Genomic_DNA"/>
</dbReference>
<evidence type="ECO:0000313" key="1">
    <source>
        <dbReference type="EMBL" id="KRL37611.1"/>
    </source>
</evidence>
<keyword evidence="2" id="KW-1185">Reference proteome</keyword>
<dbReference type="RefSeq" id="WP_057736951.1">
    <property type="nucleotide sequence ID" value="NZ_AZEG01000010.1"/>
</dbReference>
<dbReference type="Gene3D" id="1.20.1660.10">
    <property type="entry name" value="Hypothetical protein (EF3068)"/>
    <property type="match status" value="1"/>
</dbReference>